<feature type="signal peptide" evidence="1">
    <location>
        <begin position="1"/>
        <end position="22"/>
    </location>
</feature>
<name>A0A059G8W3_9PROT</name>
<proteinExistence type="predicted"/>
<gene>
    <name evidence="2" type="ORF">HOC_08032</name>
</gene>
<dbReference type="PATRIC" id="fig|1280953.3.peg.1621"/>
<keyword evidence="3" id="KW-1185">Reference proteome</keyword>
<accession>A0A059G8W3</accession>
<dbReference type="Proteomes" id="UP000024942">
    <property type="component" value="Unassembled WGS sequence"/>
</dbReference>
<keyword evidence="1" id="KW-0732">Signal</keyword>
<dbReference type="RefSeq" id="WP_035537328.1">
    <property type="nucleotide sequence ID" value="NZ_ARYL01000010.1"/>
</dbReference>
<feature type="chain" id="PRO_5001573384" description="Sensory transduction regulator" evidence="1">
    <location>
        <begin position="23"/>
        <end position="159"/>
    </location>
</feature>
<protein>
    <recommendedName>
        <fullName evidence="4">Sensory transduction regulator</fullName>
    </recommendedName>
</protein>
<reference evidence="2 3" key="1">
    <citation type="journal article" date="2014" name="Antonie Van Leeuwenhoek">
        <title>Hyphomonas beringensis sp. nov. and Hyphomonas chukchiensis sp. nov., isolated from surface seawater of the Bering Sea and Chukchi Sea.</title>
        <authorList>
            <person name="Li C."/>
            <person name="Lai Q."/>
            <person name="Li G."/>
            <person name="Dong C."/>
            <person name="Wang J."/>
            <person name="Liao Y."/>
            <person name="Shao Z."/>
        </authorList>
    </citation>
    <scope>NUCLEOTIDE SEQUENCE [LARGE SCALE GENOMIC DNA]</scope>
    <source>
        <strain evidence="2 3">SCH89</strain>
    </source>
</reference>
<dbReference type="InterPro" id="IPR019660">
    <property type="entry name" value="Put_sensory_transdc_reg_YbjN"/>
</dbReference>
<dbReference type="STRING" id="1280953.HOC_08032"/>
<evidence type="ECO:0008006" key="4">
    <source>
        <dbReference type="Google" id="ProtNLM"/>
    </source>
</evidence>
<comment type="caution">
    <text evidence="2">The sequence shown here is derived from an EMBL/GenBank/DDBJ whole genome shotgun (WGS) entry which is preliminary data.</text>
</comment>
<evidence type="ECO:0000313" key="2">
    <source>
        <dbReference type="EMBL" id="KDA02878.1"/>
    </source>
</evidence>
<sequence length="159" mass="17534">MLKSLALALAAASMAFTASADAGNPDAVAVMLRNTDSTNVAIEWVDDTIARIDASRDGYNYSIRMMDCNAEKYCVSNMIFATFDMAGSPALADYMKVNEYNDSYPFGRAFLIGQPDEDGYVIGVDYTFMTSDENMLGKEEVDLFFVILDSFVTHMQEEG</sequence>
<evidence type="ECO:0000313" key="3">
    <source>
        <dbReference type="Proteomes" id="UP000024942"/>
    </source>
</evidence>
<dbReference type="OrthoDB" id="8480950at2"/>
<dbReference type="AlphaFoldDB" id="A0A059G8W3"/>
<evidence type="ECO:0000256" key="1">
    <source>
        <dbReference type="SAM" id="SignalP"/>
    </source>
</evidence>
<organism evidence="2 3">
    <name type="scientific">Hyphomonas oceanitis SCH89</name>
    <dbReference type="NCBI Taxonomy" id="1280953"/>
    <lineage>
        <taxon>Bacteria</taxon>
        <taxon>Pseudomonadati</taxon>
        <taxon>Pseudomonadota</taxon>
        <taxon>Alphaproteobacteria</taxon>
        <taxon>Hyphomonadales</taxon>
        <taxon>Hyphomonadaceae</taxon>
        <taxon>Hyphomonas</taxon>
    </lineage>
</organism>
<dbReference type="Pfam" id="PF10722">
    <property type="entry name" value="YbjN"/>
    <property type="match status" value="1"/>
</dbReference>
<dbReference type="EMBL" id="ARYL01000010">
    <property type="protein sequence ID" value="KDA02878.1"/>
    <property type="molecule type" value="Genomic_DNA"/>
</dbReference>